<dbReference type="SUPFAM" id="SSF52833">
    <property type="entry name" value="Thioredoxin-like"/>
    <property type="match status" value="1"/>
</dbReference>
<dbReference type="EMBL" id="QFYP01000001">
    <property type="protein sequence ID" value="RAK60112.1"/>
    <property type="molecule type" value="Genomic_DNA"/>
</dbReference>
<dbReference type="CDD" id="cd02947">
    <property type="entry name" value="TRX_family"/>
    <property type="match status" value="1"/>
</dbReference>
<evidence type="ECO:0000313" key="2">
    <source>
        <dbReference type="EMBL" id="RAK60112.1"/>
    </source>
</evidence>
<dbReference type="Proteomes" id="UP000249842">
    <property type="component" value="Unassembled WGS sequence"/>
</dbReference>
<proteinExistence type="predicted"/>
<dbReference type="AlphaFoldDB" id="A0A328AYB9"/>
<gene>
    <name evidence="2" type="ORF">DJ021_09990</name>
</gene>
<dbReference type="InterPro" id="IPR013766">
    <property type="entry name" value="Thioredoxin_domain"/>
</dbReference>
<feature type="domain" description="Thioredoxin" evidence="1">
    <location>
        <begin position="5"/>
        <end position="56"/>
    </location>
</feature>
<dbReference type="RefSeq" id="WP_111457405.1">
    <property type="nucleotide sequence ID" value="NZ_QFYP01000001.1"/>
</dbReference>
<protein>
    <submittedName>
        <fullName evidence="2">Thioredoxin</fullName>
    </submittedName>
</protein>
<comment type="caution">
    <text evidence="2">The sequence shown here is derived from an EMBL/GenBank/DDBJ whole genome shotgun (WGS) entry which is preliminary data.</text>
</comment>
<dbReference type="Gene3D" id="3.40.30.10">
    <property type="entry name" value="Glutaredoxin"/>
    <property type="match status" value="1"/>
</dbReference>
<reference evidence="3" key="1">
    <citation type="submission" date="2018-05" db="EMBL/GenBank/DDBJ databases">
        <authorList>
            <person name="Li X."/>
        </authorList>
    </citation>
    <scope>NUCLEOTIDE SEQUENCE [LARGE SCALE GENOMIC DNA]</scope>
    <source>
        <strain evidence="3">HKS-05</strain>
    </source>
</reference>
<organism evidence="2 3">
    <name type="scientific">Phenylobacterium hankyongense</name>
    <dbReference type="NCBI Taxonomy" id="1813876"/>
    <lineage>
        <taxon>Bacteria</taxon>
        <taxon>Pseudomonadati</taxon>
        <taxon>Pseudomonadota</taxon>
        <taxon>Alphaproteobacteria</taxon>
        <taxon>Caulobacterales</taxon>
        <taxon>Caulobacteraceae</taxon>
        <taxon>Phenylobacterium</taxon>
    </lineage>
</organism>
<dbReference type="InterPro" id="IPR036249">
    <property type="entry name" value="Thioredoxin-like_sf"/>
</dbReference>
<evidence type="ECO:0000259" key="1">
    <source>
        <dbReference type="Pfam" id="PF00085"/>
    </source>
</evidence>
<sequence>MEPRARFIKVDVDANPAVAQQFGVKGIPALFALVGGKVVARHAGLADGALLKDWVERFAPRVSA</sequence>
<dbReference type="OrthoDB" id="9790390at2"/>
<accession>A0A328AYB9</accession>
<evidence type="ECO:0000313" key="3">
    <source>
        <dbReference type="Proteomes" id="UP000249842"/>
    </source>
</evidence>
<name>A0A328AYB9_9CAUL</name>
<dbReference type="Pfam" id="PF00085">
    <property type="entry name" value="Thioredoxin"/>
    <property type="match status" value="1"/>
</dbReference>
<keyword evidence="3" id="KW-1185">Reference proteome</keyword>